<comment type="caution">
    <text evidence="3">The sequence shown here is derived from an EMBL/GenBank/DDBJ whole genome shotgun (WGS) entry which is preliminary data.</text>
</comment>
<dbReference type="GO" id="GO:0005829">
    <property type="term" value="C:cytosol"/>
    <property type="evidence" value="ECO:0007669"/>
    <property type="project" value="TreeGrafter"/>
</dbReference>
<accession>A0A559J056</accession>
<organism evidence="3 4">
    <name type="scientific">Paenibacillus agilis</name>
    <dbReference type="NCBI Taxonomy" id="3020863"/>
    <lineage>
        <taxon>Bacteria</taxon>
        <taxon>Bacillati</taxon>
        <taxon>Bacillota</taxon>
        <taxon>Bacilli</taxon>
        <taxon>Bacillales</taxon>
        <taxon>Paenibacillaceae</taxon>
        <taxon>Paenibacillus</taxon>
    </lineage>
</organism>
<dbReference type="PROSITE" id="PS50943">
    <property type="entry name" value="HTH_CROC1"/>
    <property type="match status" value="1"/>
</dbReference>
<keyword evidence="4" id="KW-1185">Reference proteome</keyword>
<dbReference type="InterPro" id="IPR001387">
    <property type="entry name" value="Cro/C1-type_HTH"/>
</dbReference>
<dbReference type="GO" id="GO:0003677">
    <property type="term" value="F:DNA binding"/>
    <property type="evidence" value="ECO:0007669"/>
    <property type="project" value="UniProtKB-KW"/>
</dbReference>
<keyword evidence="1" id="KW-0238">DNA-binding</keyword>
<evidence type="ECO:0000313" key="4">
    <source>
        <dbReference type="Proteomes" id="UP000318102"/>
    </source>
</evidence>
<feature type="domain" description="HTH cro/C1-type" evidence="2">
    <location>
        <begin position="14"/>
        <end position="68"/>
    </location>
</feature>
<dbReference type="AlphaFoldDB" id="A0A559J056"/>
<evidence type="ECO:0000256" key="1">
    <source>
        <dbReference type="ARBA" id="ARBA00023125"/>
    </source>
</evidence>
<dbReference type="InterPro" id="IPR010982">
    <property type="entry name" value="Lambda_DNA-bd_dom_sf"/>
</dbReference>
<dbReference type="Gene3D" id="1.10.260.40">
    <property type="entry name" value="lambda repressor-like DNA-binding domains"/>
    <property type="match status" value="1"/>
</dbReference>
<sequence>MTEQEIYTFIGSNIRRWRISKKWTQDELGVKLEMSRPSISNIEAGRHHISLHLLFRLAVILEISPQELISQ</sequence>
<dbReference type="SUPFAM" id="SSF47413">
    <property type="entry name" value="lambda repressor-like DNA-binding domains"/>
    <property type="match status" value="1"/>
</dbReference>
<dbReference type="CDD" id="cd00093">
    <property type="entry name" value="HTH_XRE"/>
    <property type="match status" value="1"/>
</dbReference>
<dbReference type="Pfam" id="PF01381">
    <property type="entry name" value="HTH_3"/>
    <property type="match status" value="1"/>
</dbReference>
<dbReference type="EMBL" id="VNJK01000001">
    <property type="protein sequence ID" value="TVX93265.1"/>
    <property type="molecule type" value="Genomic_DNA"/>
</dbReference>
<gene>
    <name evidence="3" type="ORF">FPZ44_09475</name>
</gene>
<dbReference type="OrthoDB" id="2655991at2"/>
<name>A0A559J056_9BACL</name>
<dbReference type="PANTHER" id="PTHR46797">
    <property type="entry name" value="HTH-TYPE TRANSCRIPTIONAL REGULATOR"/>
    <property type="match status" value="1"/>
</dbReference>
<dbReference type="SMART" id="SM00530">
    <property type="entry name" value="HTH_XRE"/>
    <property type="match status" value="1"/>
</dbReference>
<evidence type="ECO:0000259" key="2">
    <source>
        <dbReference type="PROSITE" id="PS50943"/>
    </source>
</evidence>
<dbReference type="InterPro" id="IPR050807">
    <property type="entry name" value="TransReg_Diox_bact_type"/>
</dbReference>
<reference evidence="3 4" key="1">
    <citation type="submission" date="2019-07" db="EMBL/GenBank/DDBJ databases">
        <authorList>
            <person name="Kim J."/>
        </authorList>
    </citation>
    <scope>NUCLEOTIDE SEQUENCE [LARGE SCALE GENOMIC DNA]</scope>
    <source>
        <strain evidence="3 4">N4</strain>
    </source>
</reference>
<dbReference type="Proteomes" id="UP000318102">
    <property type="component" value="Unassembled WGS sequence"/>
</dbReference>
<dbReference type="RefSeq" id="WP_144989580.1">
    <property type="nucleotide sequence ID" value="NZ_VNJK01000001.1"/>
</dbReference>
<proteinExistence type="predicted"/>
<evidence type="ECO:0000313" key="3">
    <source>
        <dbReference type="EMBL" id="TVX93265.1"/>
    </source>
</evidence>
<dbReference type="PANTHER" id="PTHR46797:SF1">
    <property type="entry name" value="METHYLPHOSPHONATE SYNTHASE"/>
    <property type="match status" value="1"/>
</dbReference>
<dbReference type="GO" id="GO:0003700">
    <property type="term" value="F:DNA-binding transcription factor activity"/>
    <property type="evidence" value="ECO:0007669"/>
    <property type="project" value="TreeGrafter"/>
</dbReference>
<protein>
    <submittedName>
        <fullName evidence="3">Helix-turn-helix transcriptional regulator</fullName>
    </submittedName>
</protein>